<organism evidence="8 9">
    <name type="scientific">Candidatus Jorgensenbacteria bacterium CG11_big_fil_rev_8_21_14_0_20_38_23</name>
    <dbReference type="NCBI Taxonomy" id="1974594"/>
    <lineage>
        <taxon>Bacteria</taxon>
        <taxon>Candidatus Joergenseniibacteriota</taxon>
    </lineage>
</organism>
<dbReference type="PROSITE" id="PS00761">
    <property type="entry name" value="SPASE_I_3"/>
    <property type="match status" value="1"/>
</dbReference>
<keyword evidence="6" id="KW-1133">Transmembrane helix</keyword>
<comment type="caution">
    <text evidence="8">The sequence shown here is derived from an EMBL/GenBank/DDBJ whole genome shotgun (WGS) entry which is preliminary data.</text>
</comment>
<evidence type="ECO:0000256" key="3">
    <source>
        <dbReference type="ARBA" id="ARBA00013208"/>
    </source>
</evidence>
<dbReference type="AlphaFoldDB" id="A0A2H0NGK4"/>
<dbReference type="PANTHER" id="PTHR43390">
    <property type="entry name" value="SIGNAL PEPTIDASE I"/>
    <property type="match status" value="1"/>
</dbReference>
<dbReference type="PROSITE" id="PS00760">
    <property type="entry name" value="SPASE_I_2"/>
    <property type="match status" value="1"/>
</dbReference>
<reference evidence="8 9" key="1">
    <citation type="submission" date="2017-09" db="EMBL/GenBank/DDBJ databases">
        <title>Depth-based differentiation of microbial function through sediment-hosted aquifers and enrichment of novel symbionts in the deep terrestrial subsurface.</title>
        <authorList>
            <person name="Probst A.J."/>
            <person name="Ladd B."/>
            <person name="Jarett J.K."/>
            <person name="Geller-Mcgrath D.E."/>
            <person name="Sieber C.M."/>
            <person name="Emerson J.B."/>
            <person name="Anantharaman K."/>
            <person name="Thomas B.C."/>
            <person name="Malmstrom R."/>
            <person name="Stieglmeier M."/>
            <person name="Klingl A."/>
            <person name="Woyke T."/>
            <person name="Ryan C.M."/>
            <person name="Banfield J.F."/>
        </authorList>
    </citation>
    <scope>NUCLEOTIDE SEQUENCE [LARGE SCALE GENOMIC DNA]</scope>
    <source>
        <strain evidence="8">CG11_big_fil_rev_8_21_14_0_20_38_23</strain>
    </source>
</reference>
<keyword evidence="6" id="KW-0645">Protease</keyword>
<evidence type="ECO:0000313" key="8">
    <source>
        <dbReference type="EMBL" id="PIR07285.1"/>
    </source>
</evidence>
<evidence type="ECO:0000256" key="2">
    <source>
        <dbReference type="ARBA" id="ARBA00009370"/>
    </source>
</evidence>
<dbReference type="SUPFAM" id="SSF51306">
    <property type="entry name" value="LexA/Signal peptidase"/>
    <property type="match status" value="1"/>
</dbReference>
<feature type="active site" evidence="5">
    <location>
        <position position="39"/>
    </location>
</feature>
<dbReference type="Gene3D" id="2.10.109.10">
    <property type="entry name" value="Umud Fragment, subunit A"/>
    <property type="match status" value="1"/>
</dbReference>
<comment type="similarity">
    <text evidence="2 6">Belongs to the peptidase S26 family.</text>
</comment>
<evidence type="ECO:0000256" key="4">
    <source>
        <dbReference type="ARBA" id="ARBA00022801"/>
    </source>
</evidence>
<feature type="domain" description="Peptidase S26" evidence="7">
    <location>
        <begin position="10"/>
        <end position="166"/>
    </location>
</feature>
<dbReference type="InterPro" id="IPR019757">
    <property type="entry name" value="Pept_S26A_signal_pept_1_Lys-AS"/>
</dbReference>
<gene>
    <name evidence="8" type="primary">lepB</name>
    <name evidence="8" type="ORF">COV54_01610</name>
</gene>
<proteinExistence type="inferred from homology"/>
<evidence type="ECO:0000256" key="1">
    <source>
        <dbReference type="ARBA" id="ARBA00000677"/>
    </source>
</evidence>
<dbReference type="EC" id="3.4.21.89" evidence="3 6"/>
<evidence type="ECO:0000259" key="7">
    <source>
        <dbReference type="Pfam" id="PF10502"/>
    </source>
</evidence>
<dbReference type="GO" id="GO:0016020">
    <property type="term" value="C:membrane"/>
    <property type="evidence" value="ECO:0007669"/>
    <property type="project" value="UniProtKB-SubCell"/>
</dbReference>
<dbReference type="GO" id="GO:0009003">
    <property type="term" value="F:signal peptidase activity"/>
    <property type="evidence" value="ECO:0007669"/>
    <property type="project" value="UniProtKB-EC"/>
</dbReference>
<accession>A0A2H0NGK4</accession>
<sequence>MKKFLWSFFEIAETIVIAIAAVVLIRTYIAQPFVVYGSSMSPNFENSDYLLVNELTYKFRSPERGEVIVFKAPARSGTYFIKRIVGLPGERVFIDNGKVTIYKNGQAQILHESYLGAEVTSGHYEIVLGLNQYFVMGDNRGASFDSRSWGPLNDSAIIGIAMLRLWPLNKVEAFSVPNY</sequence>
<dbReference type="EMBL" id="PCWR01000037">
    <property type="protein sequence ID" value="PIR07285.1"/>
    <property type="molecule type" value="Genomic_DNA"/>
</dbReference>
<evidence type="ECO:0000256" key="6">
    <source>
        <dbReference type="RuleBase" id="RU362042"/>
    </source>
</evidence>
<dbReference type="InterPro" id="IPR019758">
    <property type="entry name" value="Pept_S26A_signal_pept_1_CS"/>
</dbReference>
<dbReference type="Pfam" id="PF10502">
    <property type="entry name" value="Peptidase_S26"/>
    <property type="match status" value="1"/>
</dbReference>
<dbReference type="Proteomes" id="UP000228867">
    <property type="component" value="Unassembled WGS sequence"/>
</dbReference>
<evidence type="ECO:0000256" key="5">
    <source>
        <dbReference type="PIRSR" id="PIRSR600223-1"/>
    </source>
</evidence>
<dbReference type="InterPro" id="IPR019533">
    <property type="entry name" value="Peptidase_S26"/>
</dbReference>
<dbReference type="InterPro" id="IPR036286">
    <property type="entry name" value="LexA/Signal_pep-like_sf"/>
</dbReference>
<protein>
    <recommendedName>
        <fullName evidence="3 6">Signal peptidase I</fullName>
        <ecNumber evidence="3 6">3.4.21.89</ecNumber>
    </recommendedName>
</protein>
<dbReference type="NCBIfam" id="TIGR02227">
    <property type="entry name" value="sigpep_I_bact"/>
    <property type="match status" value="1"/>
</dbReference>
<dbReference type="PRINTS" id="PR00727">
    <property type="entry name" value="LEADERPTASE"/>
</dbReference>
<name>A0A2H0NGK4_9BACT</name>
<feature type="transmembrane region" description="Helical" evidence="6">
    <location>
        <begin position="6"/>
        <end position="29"/>
    </location>
</feature>
<comment type="catalytic activity">
    <reaction evidence="1 6">
        <text>Cleavage of hydrophobic, N-terminal signal or leader sequences from secreted and periplasmic proteins.</text>
        <dbReference type="EC" id="3.4.21.89"/>
    </reaction>
</comment>
<keyword evidence="6" id="KW-0812">Transmembrane</keyword>
<keyword evidence="6" id="KW-0472">Membrane</keyword>
<evidence type="ECO:0000313" key="9">
    <source>
        <dbReference type="Proteomes" id="UP000228867"/>
    </source>
</evidence>
<dbReference type="CDD" id="cd06530">
    <property type="entry name" value="S26_SPase_I"/>
    <property type="match status" value="1"/>
</dbReference>
<dbReference type="GO" id="GO:0004252">
    <property type="term" value="F:serine-type endopeptidase activity"/>
    <property type="evidence" value="ECO:0007669"/>
    <property type="project" value="InterPro"/>
</dbReference>
<keyword evidence="4 6" id="KW-0378">Hydrolase</keyword>
<feature type="active site" evidence="5">
    <location>
        <position position="82"/>
    </location>
</feature>
<dbReference type="InterPro" id="IPR000223">
    <property type="entry name" value="Pept_S26A_signal_pept_1"/>
</dbReference>
<comment type="subcellular location">
    <subcellularLocation>
        <location evidence="6">Membrane</location>
        <topology evidence="6">Single-pass type II membrane protein</topology>
    </subcellularLocation>
</comment>
<dbReference type="PANTHER" id="PTHR43390:SF1">
    <property type="entry name" value="CHLOROPLAST PROCESSING PEPTIDASE"/>
    <property type="match status" value="1"/>
</dbReference>
<dbReference type="GO" id="GO:0006465">
    <property type="term" value="P:signal peptide processing"/>
    <property type="evidence" value="ECO:0007669"/>
    <property type="project" value="InterPro"/>
</dbReference>